<reference evidence="2" key="1">
    <citation type="journal article" date="2019" name="Int. J. Syst. Evol. Microbiol.">
        <title>The Global Catalogue of Microorganisms (GCM) 10K type strain sequencing project: providing services to taxonomists for standard genome sequencing and annotation.</title>
        <authorList>
            <consortium name="The Broad Institute Genomics Platform"/>
            <consortium name="The Broad Institute Genome Sequencing Center for Infectious Disease"/>
            <person name="Wu L."/>
            <person name="Ma J."/>
        </authorList>
    </citation>
    <scope>NUCLEOTIDE SEQUENCE [LARGE SCALE GENOMIC DNA]</scope>
    <source>
        <strain evidence="2">CGMCC 4.7093</strain>
    </source>
</reference>
<dbReference type="Proteomes" id="UP001595947">
    <property type="component" value="Unassembled WGS sequence"/>
</dbReference>
<organism evidence="1 2">
    <name type="scientific">Actinomycetospora atypica</name>
    <dbReference type="NCBI Taxonomy" id="1290095"/>
    <lineage>
        <taxon>Bacteria</taxon>
        <taxon>Bacillati</taxon>
        <taxon>Actinomycetota</taxon>
        <taxon>Actinomycetes</taxon>
        <taxon>Pseudonocardiales</taxon>
        <taxon>Pseudonocardiaceae</taxon>
        <taxon>Actinomycetospora</taxon>
    </lineage>
</organism>
<evidence type="ECO:0000313" key="1">
    <source>
        <dbReference type="EMBL" id="MFC5061175.1"/>
    </source>
</evidence>
<dbReference type="InterPro" id="IPR016181">
    <property type="entry name" value="Acyl_CoA_acyltransferase"/>
</dbReference>
<evidence type="ECO:0000313" key="2">
    <source>
        <dbReference type="Proteomes" id="UP001595947"/>
    </source>
</evidence>
<dbReference type="RefSeq" id="WP_378034526.1">
    <property type="nucleotide sequence ID" value="NZ_JBHSIV010000002.1"/>
</dbReference>
<sequence>MTEGIVLHSRSGAPWGVSYEVAHTGHRMVVSTPQASPELWESYLEGALAVYGSHGVAPALELDRERTSLVFVALAPDGRPVGGMRAQGPYERAEEAQALEVWDDDPEVHARITDRLADGIVESKGLWVARDVPGRRPVVQAFGRAPVHASTILGARYGLGTTAAHTERLWTSTGAVLQRDIPPVPYPDERYRTHLMFWDRWHLPPEVSDDEMRAVDAETAALLRSTIPAPRAA</sequence>
<proteinExistence type="predicted"/>
<keyword evidence="2" id="KW-1185">Reference proteome</keyword>
<protein>
    <recommendedName>
        <fullName evidence="3">GNAT family N-acetyltransferase</fullName>
    </recommendedName>
</protein>
<dbReference type="EMBL" id="JBHSIV010000002">
    <property type="protein sequence ID" value="MFC5061175.1"/>
    <property type="molecule type" value="Genomic_DNA"/>
</dbReference>
<accession>A0ABV9YEF6</accession>
<name>A0ABV9YEF6_9PSEU</name>
<dbReference type="SUPFAM" id="SSF55729">
    <property type="entry name" value="Acyl-CoA N-acyltransferases (Nat)"/>
    <property type="match status" value="1"/>
</dbReference>
<gene>
    <name evidence="1" type="ORF">ACFPBZ_03080</name>
</gene>
<evidence type="ECO:0008006" key="3">
    <source>
        <dbReference type="Google" id="ProtNLM"/>
    </source>
</evidence>
<comment type="caution">
    <text evidence="1">The sequence shown here is derived from an EMBL/GenBank/DDBJ whole genome shotgun (WGS) entry which is preliminary data.</text>
</comment>